<accession>A0AAD7Z9G2</accession>
<reference evidence="2" key="2">
    <citation type="submission" date="2023-05" db="EMBL/GenBank/DDBJ databases">
        <authorList>
            <person name="Fouks B."/>
        </authorList>
    </citation>
    <scope>NUCLEOTIDE SEQUENCE</scope>
    <source>
        <strain evidence="2">Stay&amp;Tobe</strain>
        <tissue evidence="2">Testes</tissue>
    </source>
</reference>
<evidence type="ECO:0000313" key="3">
    <source>
        <dbReference type="Proteomes" id="UP001233999"/>
    </source>
</evidence>
<feature type="non-terminal residue" evidence="2">
    <location>
        <position position="1"/>
    </location>
</feature>
<dbReference type="AlphaFoldDB" id="A0AAD7Z9G2"/>
<reference evidence="2" key="1">
    <citation type="journal article" date="2023" name="IScience">
        <title>Live-bearing cockroach genome reveals convergent evolutionary mechanisms linked to viviparity in insects and beyond.</title>
        <authorList>
            <person name="Fouks B."/>
            <person name="Harrison M.C."/>
            <person name="Mikhailova A.A."/>
            <person name="Marchal E."/>
            <person name="English S."/>
            <person name="Carruthers M."/>
            <person name="Jennings E.C."/>
            <person name="Chiamaka E.L."/>
            <person name="Frigard R.A."/>
            <person name="Pippel M."/>
            <person name="Attardo G.M."/>
            <person name="Benoit J.B."/>
            <person name="Bornberg-Bauer E."/>
            <person name="Tobe S.S."/>
        </authorList>
    </citation>
    <scope>NUCLEOTIDE SEQUENCE</scope>
    <source>
        <strain evidence="2">Stay&amp;Tobe</strain>
    </source>
</reference>
<organism evidence="2 3">
    <name type="scientific">Diploptera punctata</name>
    <name type="common">Pacific beetle cockroach</name>
    <dbReference type="NCBI Taxonomy" id="6984"/>
    <lineage>
        <taxon>Eukaryota</taxon>
        <taxon>Metazoa</taxon>
        <taxon>Ecdysozoa</taxon>
        <taxon>Arthropoda</taxon>
        <taxon>Hexapoda</taxon>
        <taxon>Insecta</taxon>
        <taxon>Pterygota</taxon>
        <taxon>Neoptera</taxon>
        <taxon>Polyneoptera</taxon>
        <taxon>Dictyoptera</taxon>
        <taxon>Blattodea</taxon>
        <taxon>Blaberoidea</taxon>
        <taxon>Blaberidae</taxon>
        <taxon>Diplopterinae</taxon>
        <taxon>Diploptera</taxon>
    </lineage>
</organism>
<comment type="caution">
    <text evidence="2">The sequence shown here is derived from an EMBL/GenBank/DDBJ whole genome shotgun (WGS) entry which is preliminary data.</text>
</comment>
<protein>
    <submittedName>
        <fullName evidence="2">Uncharacterized protein</fullName>
    </submittedName>
</protein>
<sequence length="75" mass="9024">FEAFVGQSVVMSILILIRNLVLSQYLFFSSVTFFFTFACAFLYSILSVNFFFPNFSYYFFDICFRFFSTYRSHLF</sequence>
<name>A0AAD7Z9G2_DIPPU</name>
<dbReference type="EMBL" id="JASPKZ010009814">
    <property type="protein sequence ID" value="KAJ9575918.1"/>
    <property type="molecule type" value="Genomic_DNA"/>
</dbReference>
<keyword evidence="1" id="KW-0812">Transmembrane</keyword>
<keyword evidence="1" id="KW-0472">Membrane</keyword>
<evidence type="ECO:0000256" key="1">
    <source>
        <dbReference type="SAM" id="Phobius"/>
    </source>
</evidence>
<dbReference type="Proteomes" id="UP001233999">
    <property type="component" value="Unassembled WGS sequence"/>
</dbReference>
<keyword evidence="1" id="KW-1133">Transmembrane helix</keyword>
<feature type="non-terminal residue" evidence="2">
    <location>
        <position position="75"/>
    </location>
</feature>
<evidence type="ECO:0000313" key="2">
    <source>
        <dbReference type="EMBL" id="KAJ9575918.1"/>
    </source>
</evidence>
<feature type="transmembrane region" description="Helical" evidence="1">
    <location>
        <begin position="33"/>
        <end position="52"/>
    </location>
</feature>
<gene>
    <name evidence="2" type="ORF">L9F63_007230</name>
</gene>
<keyword evidence="3" id="KW-1185">Reference proteome</keyword>
<feature type="transmembrane region" description="Helical" evidence="1">
    <location>
        <begin position="9"/>
        <end position="27"/>
    </location>
</feature>
<proteinExistence type="predicted"/>